<feature type="region of interest" description="Disordered" evidence="1">
    <location>
        <begin position="389"/>
        <end position="418"/>
    </location>
</feature>
<reference evidence="2" key="1">
    <citation type="submission" date="2023-07" db="EMBL/GenBank/DDBJ databases">
        <title>Black Yeasts Isolated from many extreme environments.</title>
        <authorList>
            <person name="Coleine C."/>
            <person name="Stajich J.E."/>
            <person name="Selbmann L."/>
        </authorList>
    </citation>
    <scope>NUCLEOTIDE SEQUENCE</scope>
    <source>
        <strain evidence="2">CCFEE 5485</strain>
    </source>
</reference>
<evidence type="ECO:0000313" key="2">
    <source>
        <dbReference type="EMBL" id="KAK3674547.1"/>
    </source>
</evidence>
<feature type="region of interest" description="Disordered" evidence="1">
    <location>
        <begin position="489"/>
        <end position="524"/>
    </location>
</feature>
<organism evidence="2 3">
    <name type="scientific">Recurvomyces mirabilis</name>
    <dbReference type="NCBI Taxonomy" id="574656"/>
    <lineage>
        <taxon>Eukaryota</taxon>
        <taxon>Fungi</taxon>
        <taxon>Dikarya</taxon>
        <taxon>Ascomycota</taxon>
        <taxon>Pezizomycotina</taxon>
        <taxon>Dothideomycetes</taxon>
        <taxon>Dothideomycetidae</taxon>
        <taxon>Mycosphaerellales</taxon>
        <taxon>Teratosphaeriaceae</taxon>
        <taxon>Recurvomyces</taxon>
    </lineage>
</organism>
<sequence>MAHRPQLSITLPPDFEFHYNDGQLPRTPDRQQEERDTPLNPPPPPRPQTFKVRRRRAAIPEDFQNAEVEAMSDTVIPTIEMSEATGDMSSPIFQATPTMEGLLAPALPSFQRLVTPPKTPAPRVQQSFTSPVESPANEWAMITDSRSKLRPAFDQSGSVCSSFSDSSISSYGSSDFSAPNHGCNSPESQATDPFLEDDIPRDDKAVISPEHNSSPTAKRVKMHRSIKWTSGMDEHLWMTYMQYLSDPRVTPFKMLAGLPPPLGVCSRVASKARRTWSPRRSSVGLDTLMASDRMQREGSPDTIRPNSNLKQPNWPRSDGATRKRLRTLCKRRPSLPAHYQRLLNTRSPSPFASSSSIDHTPNVPASAASTSAFGSHDMKMSLVTATAPSMQPEGPLAQLSSDGLVAQPQPQPQQRSERPADWFARIPRSHAHQKSLSLQSGLNLNAAFDPATLASPFDDNSHRTHLLSSITAHTKSLGRSNFKVGPSLDVPVELSGAPTAPRTSLKRRFKSDEEKPKRGSLQDVFGPQAEDAGIVRNRGFTVGAVRATDNLAKLFSPPFPAPPAIPAIDEEMAEAPPSSDPFRSCELGPPGSRSVPRRLAEPIPRLGSPFTEAPSRQFNTFPRSYLSTVGNPQPFQQRLRELAAKGAANQARQP</sequence>
<feature type="compositionally biased region" description="Basic and acidic residues" evidence="1">
    <location>
        <begin position="27"/>
        <end position="37"/>
    </location>
</feature>
<keyword evidence="3" id="KW-1185">Reference proteome</keyword>
<feature type="region of interest" description="Disordered" evidence="1">
    <location>
        <begin position="295"/>
        <end position="321"/>
    </location>
</feature>
<accession>A0AAE1C1K4</accession>
<feature type="region of interest" description="Disordered" evidence="1">
    <location>
        <begin position="1"/>
        <end position="51"/>
    </location>
</feature>
<dbReference type="EMBL" id="JAUTXT010000019">
    <property type="protein sequence ID" value="KAK3674547.1"/>
    <property type="molecule type" value="Genomic_DNA"/>
</dbReference>
<dbReference type="AlphaFoldDB" id="A0AAE1C1K4"/>
<gene>
    <name evidence="2" type="ORF">LTR78_005633</name>
</gene>
<feature type="compositionally biased region" description="Low complexity" evidence="1">
    <location>
        <begin position="347"/>
        <end position="356"/>
    </location>
</feature>
<feature type="region of interest" description="Disordered" evidence="1">
    <location>
        <begin position="336"/>
        <end position="370"/>
    </location>
</feature>
<feature type="region of interest" description="Disordered" evidence="1">
    <location>
        <begin position="573"/>
        <end position="654"/>
    </location>
</feature>
<evidence type="ECO:0000256" key="1">
    <source>
        <dbReference type="SAM" id="MobiDB-lite"/>
    </source>
</evidence>
<name>A0AAE1C1K4_9PEZI</name>
<feature type="compositionally biased region" description="Polar residues" evidence="1">
    <location>
        <begin position="614"/>
        <end position="636"/>
    </location>
</feature>
<comment type="caution">
    <text evidence="2">The sequence shown here is derived from an EMBL/GenBank/DDBJ whole genome shotgun (WGS) entry which is preliminary data.</text>
</comment>
<dbReference type="Proteomes" id="UP001274830">
    <property type="component" value="Unassembled WGS sequence"/>
</dbReference>
<evidence type="ECO:0000313" key="3">
    <source>
        <dbReference type="Proteomes" id="UP001274830"/>
    </source>
</evidence>
<proteinExistence type="predicted"/>
<protein>
    <submittedName>
        <fullName evidence="2">Uncharacterized protein</fullName>
    </submittedName>
</protein>
<feature type="region of interest" description="Disordered" evidence="1">
    <location>
        <begin position="174"/>
        <end position="199"/>
    </location>
</feature>
<feature type="compositionally biased region" description="Polar residues" evidence="1">
    <location>
        <begin position="182"/>
        <end position="191"/>
    </location>
</feature>